<dbReference type="EMBL" id="JBEWLZ010000013">
    <property type="protein sequence ID" value="MET1491540.1"/>
    <property type="molecule type" value="Genomic_DNA"/>
</dbReference>
<dbReference type="Proteomes" id="UP001548590">
    <property type="component" value="Unassembled WGS sequence"/>
</dbReference>
<comment type="caution">
    <text evidence="2">The sequence shown here is derived from an EMBL/GenBank/DDBJ whole genome shotgun (WGS) entry which is preliminary data.</text>
</comment>
<proteinExistence type="predicted"/>
<protein>
    <submittedName>
        <fullName evidence="2">Uncharacterized protein</fullName>
    </submittedName>
</protein>
<evidence type="ECO:0000313" key="2">
    <source>
        <dbReference type="EMBL" id="MET1491540.1"/>
    </source>
</evidence>
<reference evidence="2 3" key="1">
    <citation type="submission" date="2024-07" db="EMBL/GenBank/DDBJ databases">
        <title>Uliginosibacterium paludis KCTC:42655.</title>
        <authorList>
            <person name="Kim M.K."/>
        </authorList>
    </citation>
    <scope>NUCLEOTIDE SEQUENCE [LARGE SCALE GENOMIC DNA]</scope>
    <source>
        <strain evidence="2 3">KCTC 42655</strain>
    </source>
</reference>
<keyword evidence="1" id="KW-0472">Membrane</keyword>
<keyword evidence="3" id="KW-1185">Reference proteome</keyword>
<dbReference type="RefSeq" id="WP_345929598.1">
    <property type="nucleotide sequence ID" value="NZ_JBDIVF010000010.1"/>
</dbReference>
<gene>
    <name evidence="2" type="ORF">ABVT11_17000</name>
</gene>
<sequence length="195" mass="21101">MQFLGFVIAAVLLEFSKFAPKIDVRPFPLAASARVRLELPVRFAGDYRIEVSTPKVDGNFRLNEKSFPCDILFTVQDGDNQIISRHADSISTASEVGWANTQTFVAGDNFRLGHGTYYVTITSGGACPIASARGASITVSRFEREHILGSLLIDLLAVLLLVSGVVGLLRPGFFRSPNNSIPGTASKLASTDLKR</sequence>
<name>A0ABV2CUD0_9RHOO</name>
<organism evidence="2 3">
    <name type="scientific">Uliginosibacterium paludis</name>
    <dbReference type="NCBI Taxonomy" id="1615952"/>
    <lineage>
        <taxon>Bacteria</taxon>
        <taxon>Pseudomonadati</taxon>
        <taxon>Pseudomonadota</taxon>
        <taxon>Betaproteobacteria</taxon>
        <taxon>Rhodocyclales</taxon>
        <taxon>Zoogloeaceae</taxon>
        <taxon>Uliginosibacterium</taxon>
    </lineage>
</organism>
<evidence type="ECO:0000256" key="1">
    <source>
        <dbReference type="SAM" id="Phobius"/>
    </source>
</evidence>
<accession>A0ABV2CUD0</accession>
<keyword evidence="1" id="KW-0812">Transmembrane</keyword>
<evidence type="ECO:0000313" key="3">
    <source>
        <dbReference type="Proteomes" id="UP001548590"/>
    </source>
</evidence>
<keyword evidence="1" id="KW-1133">Transmembrane helix</keyword>
<feature type="transmembrane region" description="Helical" evidence="1">
    <location>
        <begin position="147"/>
        <end position="169"/>
    </location>
</feature>